<evidence type="ECO:0000313" key="4">
    <source>
        <dbReference type="WBParaSite" id="Pan_g6909.t1"/>
    </source>
</evidence>
<keyword evidence="2" id="KW-0472">Membrane</keyword>
<dbReference type="AlphaFoldDB" id="A0A7E4W3H4"/>
<accession>A0A7E4W3H4</accession>
<keyword evidence="2" id="KW-0812">Transmembrane</keyword>
<reference evidence="4" key="2">
    <citation type="submission" date="2020-10" db="UniProtKB">
        <authorList>
            <consortium name="WormBaseParasite"/>
        </authorList>
    </citation>
    <scope>IDENTIFICATION</scope>
</reference>
<feature type="transmembrane region" description="Helical" evidence="2">
    <location>
        <begin position="400"/>
        <end position="424"/>
    </location>
</feature>
<proteinExistence type="predicted"/>
<reference evidence="3" key="1">
    <citation type="journal article" date="2013" name="Genetics">
        <title>The draft genome and transcriptome of Panagrellus redivivus are shaped by the harsh demands of a free-living lifestyle.</title>
        <authorList>
            <person name="Srinivasan J."/>
            <person name="Dillman A.R."/>
            <person name="Macchietto M.G."/>
            <person name="Heikkinen L."/>
            <person name="Lakso M."/>
            <person name="Fracchia K.M."/>
            <person name="Antoshechkin I."/>
            <person name="Mortazavi A."/>
            <person name="Wong G."/>
            <person name="Sternberg P.W."/>
        </authorList>
    </citation>
    <scope>NUCLEOTIDE SEQUENCE [LARGE SCALE GENOMIC DNA]</scope>
    <source>
        <strain evidence="3">MT8872</strain>
    </source>
</reference>
<feature type="region of interest" description="Disordered" evidence="1">
    <location>
        <begin position="1"/>
        <end position="49"/>
    </location>
</feature>
<evidence type="ECO:0000256" key="2">
    <source>
        <dbReference type="SAM" id="Phobius"/>
    </source>
</evidence>
<protein>
    <submittedName>
        <fullName evidence="4">Transmembrane protein 49</fullName>
    </submittedName>
</protein>
<feature type="transmembrane region" description="Helical" evidence="2">
    <location>
        <begin position="100"/>
        <end position="121"/>
    </location>
</feature>
<evidence type="ECO:0000313" key="3">
    <source>
        <dbReference type="Proteomes" id="UP000492821"/>
    </source>
</evidence>
<dbReference type="WBParaSite" id="Pan_g6909.t1">
    <property type="protein sequence ID" value="Pan_g6909.t1"/>
    <property type="gene ID" value="Pan_g6909"/>
</dbReference>
<name>A0A7E4W3H4_PANRE</name>
<keyword evidence="3" id="KW-1185">Reference proteome</keyword>
<keyword evidence="2" id="KW-1133">Transmembrane helix</keyword>
<organism evidence="3 4">
    <name type="scientific">Panagrellus redivivus</name>
    <name type="common">Microworm</name>
    <dbReference type="NCBI Taxonomy" id="6233"/>
    <lineage>
        <taxon>Eukaryota</taxon>
        <taxon>Metazoa</taxon>
        <taxon>Ecdysozoa</taxon>
        <taxon>Nematoda</taxon>
        <taxon>Chromadorea</taxon>
        <taxon>Rhabditida</taxon>
        <taxon>Tylenchina</taxon>
        <taxon>Panagrolaimomorpha</taxon>
        <taxon>Panagrolaimoidea</taxon>
        <taxon>Panagrolaimidae</taxon>
        <taxon>Panagrellus</taxon>
    </lineage>
</organism>
<feature type="compositionally biased region" description="Polar residues" evidence="1">
    <location>
        <begin position="27"/>
        <end position="43"/>
    </location>
</feature>
<feature type="transmembrane region" description="Helical" evidence="2">
    <location>
        <begin position="141"/>
        <end position="166"/>
    </location>
</feature>
<sequence>MARGKKKASPQTRAVNKEKSPGPSPTVHRTNNVQFDPSTTDNGSDYYLPPSGKKLKPSPSAGALLHAERAEITLLKSPITTIHYFIMELIWLFIDGLRFLARHHVSVVVALASLGASLYLYQLPGSHQPFVKFAEKHILWWLYWIGLGVLSSIGLGSGLHTFLIYLGPHIARVTLAAYECNSLNFPEPPYPDDVTCPESHLPGEAAVSLWAIISKVRVESLMWGVGTALGELPPYFVARSARLSGEAPDDEDYKEFLALQAANNGDKPKDVSFFDRGKIMVENIVKRTGFFGILLFASIPNPLFDFAGITCGHFLIPFRTFFGATVIGKAVIKMHIQMFCVILAFSEHHIDNLISKITLIPHIGPVIQGPLKEFFAKQKQNLHRKPGSEAHVDKSILADVVSYIVIAMIFFFLLSIVTSLAQAYHKRISDAKKKKNLQVREFACQSSQVESLIQL</sequence>
<evidence type="ECO:0000256" key="1">
    <source>
        <dbReference type="SAM" id="MobiDB-lite"/>
    </source>
</evidence>
<dbReference type="Proteomes" id="UP000492821">
    <property type="component" value="Unassembled WGS sequence"/>
</dbReference>